<dbReference type="Pfam" id="PF00327">
    <property type="entry name" value="Ribosomal_L30"/>
    <property type="match status" value="1"/>
</dbReference>
<reference evidence="9" key="1">
    <citation type="submission" date="2016-04" db="EMBL/GenBank/DDBJ databases">
        <title>Comparative genomics of biotechnologically important yeasts.</title>
        <authorList>
            <consortium name="DOE Joint Genome Institute"/>
            <person name="Riley R."/>
            <person name="Haridas S."/>
            <person name="Wolfe K.H."/>
            <person name="Lopes M.R."/>
            <person name="Hittinger C.T."/>
            <person name="Goker M."/>
            <person name="Salamov A."/>
            <person name="Wisecaver J."/>
            <person name="Long T.M."/>
            <person name="Aerts A.L."/>
            <person name="Barry K."/>
            <person name="Choi C."/>
            <person name="Clum A."/>
            <person name="Coughlan A.Y."/>
            <person name="Deshpande S."/>
            <person name="Douglass A.P."/>
            <person name="Hanson S.J."/>
            <person name="Klenk H.-P."/>
            <person name="Labutti K."/>
            <person name="Lapidus A."/>
            <person name="Lindquist E."/>
            <person name="Lipzen A."/>
            <person name="Meier-Kolthoff J.P."/>
            <person name="Ohm R.A."/>
            <person name="Otillar R.P."/>
            <person name="Pangilinan J."/>
            <person name="Peng Y."/>
            <person name="Rokas A."/>
            <person name="Rosa C.A."/>
            <person name="Scheuner C."/>
            <person name="Sibirny A.A."/>
            <person name="Slot J.C."/>
            <person name="Stielow J.B."/>
            <person name="Sun H."/>
            <person name="Kurtzman C.P."/>
            <person name="Blackwell M."/>
            <person name="Grigoriev I.V."/>
            <person name="Jeffries T.W."/>
        </authorList>
    </citation>
    <scope>NUCLEOTIDE SEQUENCE [LARGE SCALE GENOMIC DNA]</scope>
    <source>
        <strain evidence="9">NRRL YB-2248</strain>
    </source>
</reference>
<organism evidence="8 9">
    <name type="scientific">[Candida] arabinofermentans NRRL YB-2248</name>
    <dbReference type="NCBI Taxonomy" id="983967"/>
    <lineage>
        <taxon>Eukaryota</taxon>
        <taxon>Fungi</taxon>
        <taxon>Dikarya</taxon>
        <taxon>Ascomycota</taxon>
        <taxon>Saccharomycotina</taxon>
        <taxon>Pichiomycetes</taxon>
        <taxon>Pichiales</taxon>
        <taxon>Pichiaceae</taxon>
        <taxon>Ogataea</taxon>
        <taxon>Ogataea/Candida clade</taxon>
    </lineage>
</organism>
<dbReference type="InterPro" id="IPR018038">
    <property type="entry name" value="Ribosomal_uL30_CS"/>
</dbReference>
<gene>
    <name evidence="8" type="ORF">CANARDRAFT_193745</name>
</gene>
<evidence type="ECO:0000259" key="7">
    <source>
        <dbReference type="Pfam" id="PF00327"/>
    </source>
</evidence>
<dbReference type="GO" id="GO:0015934">
    <property type="term" value="C:large ribosomal subunit"/>
    <property type="evidence" value="ECO:0007669"/>
    <property type="project" value="InterPro"/>
</dbReference>
<evidence type="ECO:0000256" key="1">
    <source>
        <dbReference type="ARBA" id="ARBA00007594"/>
    </source>
</evidence>
<dbReference type="SUPFAM" id="SSF55129">
    <property type="entry name" value="Ribosomal protein L30p/L7e"/>
    <property type="match status" value="1"/>
</dbReference>
<keyword evidence="9" id="KW-1185">Reference proteome</keyword>
<evidence type="ECO:0000256" key="3">
    <source>
        <dbReference type="ARBA" id="ARBA00023274"/>
    </source>
</evidence>
<dbReference type="NCBIfam" id="TIGR01308">
    <property type="entry name" value="rpmD_bact"/>
    <property type="match status" value="1"/>
</dbReference>
<evidence type="ECO:0000256" key="5">
    <source>
        <dbReference type="RuleBase" id="RU003734"/>
    </source>
</evidence>
<keyword evidence="3 5" id="KW-0687">Ribonucleoprotein</keyword>
<dbReference type="Proteomes" id="UP000094801">
    <property type="component" value="Unassembled WGS sequence"/>
</dbReference>
<evidence type="ECO:0000256" key="6">
    <source>
        <dbReference type="SAM" id="MobiDB-lite"/>
    </source>
</evidence>
<dbReference type="OrthoDB" id="509901at2759"/>
<dbReference type="InterPro" id="IPR016082">
    <property type="entry name" value="Ribosomal_uL30_ferredoxin-like"/>
</dbReference>
<dbReference type="GO" id="GO:0003735">
    <property type="term" value="F:structural constituent of ribosome"/>
    <property type="evidence" value="ECO:0007669"/>
    <property type="project" value="InterPro"/>
</dbReference>
<feature type="region of interest" description="Disordered" evidence="6">
    <location>
        <begin position="76"/>
        <end position="96"/>
    </location>
</feature>
<dbReference type="GO" id="GO:0005739">
    <property type="term" value="C:mitochondrion"/>
    <property type="evidence" value="ECO:0007669"/>
    <property type="project" value="TreeGrafter"/>
</dbReference>
<dbReference type="STRING" id="983967.A0A1E4T860"/>
<evidence type="ECO:0000313" key="8">
    <source>
        <dbReference type="EMBL" id="ODV87946.1"/>
    </source>
</evidence>
<dbReference type="AlphaFoldDB" id="A0A1E4T860"/>
<accession>A0A1E4T860</accession>
<dbReference type="PROSITE" id="PS00634">
    <property type="entry name" value="RIBOSOMAL_L30"/>
    <property type="match status" value="1"/>
</dbReference>
<feature type="domain" description="Large ribosomal subunit protein uL30-like ferredoxin-like fold" evidence="7">
    <location>
        <begin position="16"/>
        <end position="66"/>
    </location>
</feature>
<dbReference type="InterPro" id="IPR005996">
    <property type="entry name" value="Ribosomal_uL30_bac-type"/>
</dbReference>
<evidence type="ECO:0000256" key="2">
    <source>
        <dbReference type="ARBA" id="ARBA00022980"/>
    </source>
</evidence>
<protein>
    <recommendedName>
        <fullName evidence="4">Large ribosomal subunit protein uL30m</fullName>
    </recommendedName>
</protein>
<dbReference type="PANTHER" id="PTHR15892:SF2">
    <property type="entry name" value="LARGE RIBOSOMAL SUBUNIT PROTEIN UL30M"/>
    <property type="match status" value="1"/>
</dbReference>
<evidence type="ECO:0000256" key="4">
    <source>
        <dbReference type="ARBA" id="ARBA00035281"/>
    </source>
</evidence>
<dbReference type="GO" id="GO:0006412">
    <property type="term" value="P:translation"/>
    <property type="evidence" value="ECO:0007669"/>
    <property type="project" value="InterPro"/>
</dbReference>
<dbReference type="CDD" id="cd01658">
    <property type="entry name" value="Ribosomal_L30"/>
    <property type="match status" value="1"/>
</dbReference>
<name>A0A1E4T860_9ASCO</name>
<sequence length="96" mass="11016">MSTPIIKATKSIPKFFKVTQLRSSIALPEIKKQTLNRLGLYKRHQTVYQKISAEQAGMIAIVKELVKVELTVDSETKSEMRNKRKSNPGFIIEKRK</sequence>
<dbReference type="Gene3D" id="3.30.1390.20">
    <property type="entry name" value="Ribosomal protein L30, ferredoxin-like fold domain"/>
    <property type="match status" value="1"/>
</dbReference>
<comment type="similarity">
    <text evidence="1 5">Belongs to the universal ribosomal protein uL30 family.</text>
</comment>
<dbReference type="EMBL" id="KV453847">
    <property type="protein sequence ID" value="ODV87946.1"/>
    <property type="molecule type" value="Genomic_DNA"/>
</dbReference>
<evidence type="ECO:0000313" key="9">
    <source>
        <dbReference type="Proteomes" id="UP000094801"/>
    </source>
</evidence>
<dbReference type="PANTHER" id="PTHR15892">
    <property type="entry name" value="MITOCHONDRIAL RIBOSOMAL PROTEIN L30"/>
    <property type="match status" value="1"/>
</dbReference>
<dbReference type="InterPro" id="IPR036919">
    <property type="entry name" value="Ribo_uL30_ferredoxin-like_sf"/>
</dbReference>
<proteinExistence type="inferred from homology"/>
<keyword evidence="2 5" id="KW-0689">Ribosomal protein</keyword>